<keyword evidence="3" id="KW-0328">Glycosyltransferase</keyword>
<dbReference type="InterPro" id="IPR038731">
    <property type="entry name" value="RgtA/B/C-like"/>
</dbReference>
<keyword evidence="2" id="KW-1003">Cell membrane</keyword>
<dbReference type="EMBL" id="CP080598">
    <property type="protein sequence ID" value="QYX33285.1"/>
    <property type="molecule type" value="Genomic_DNA"/>
</dbReference>
<dbReference type="InterPro" id="IPR050297">
    <property type="entry name" value="LipidA_mod_glycosyltrf_83"/>
</dbReference>
<evidence type="ECO:0000256" key="3">
    <source>
        <dbReference type="ARBA" id="ARBA00022676"/>
    </source>
</evidence>
<keyword evidence="5 8" id="KW-0812">Transmembrane</keyword>
<feature type="transmembrane region" description="Helical" evidence="8">
    <location>
        <begin position="118"/>
        <end position="134"/>
    </location>
</feature>
<organism evidence="10 11">
    <name type="scientific">Sphaerospermopsis torques-reginae ITEP-024</name>
    <dbReference type="NCBI Taxonomy" id="984208"/>
    <lineage>
        <taxon>Bacteria</taxon>
        <taxon>Bacillati</taxon>
        <taxon>Cyanobacteriota</taxon>
        <taxon>Cyanophyceae</taxon>
        <taxon>Nostocales</taxon>
        <taxon>Aphanizomenonaceae</taxon>
        <taxon>Sphaerospermopsis</taxon>
        <taxon>Sphaerospermopsis torques-reginae</taxon>
    </lineage>
</organism>
<dbReference type="Pfam" id="PF13231">
    <property type="entry name" value="PMT_2"/>
    <property type="match status" value="1"/>
</dbReference>
<keyword evidence="7 8" id="KW-0472">Membrane</keyword>
<evidence type="ECO:0000259" key="9">
    <source>
        <dbReference type="Pfam" id="PF13231"/>
    </source>
</evidence>
<dbReference type="PANTHER" id="PTHR33908">
    <property type="entry name" value="MANNOSYLTRANSFERASE YKCB-RELATED"/>
    <property type="match status" value="1"/>
</dbReference>
<comment type="subcellular location">
    <subcellularLocation>
        <location evidence="1">Cell membrane</location>
        <topology evidence="1">Multi-pass membrane protein</topology>
    </subcellularLocation>
</comment>
<evidence type="ECO:0000313" key="11">
    <source>
        <dbReference type="Proteomes" id="UP000826540"/>
    </source>
</evidence>
<reference evidence="10 11" key="1">
    <citation type="journal article" date="2022" name="J. Am. Chem. Soc.">
        <title>Biosynthesis of Guanitoxin Enables Global Environmental Detection in Freshwater Cyanobacteria.</title>
        <authorList>
            <person name="Lima S.T."/>
            <person name="Fallon T.R."/>
            <person name="Cordoza J.L."/>
            <person name="Chekan J.R."/>
            <person name="Delbaje E."/>
            <person name="Hopiavuori A.R."/>
            <person name="Alvarenga D.O."/>
            <person name="Wood S.M."/>
            <person name="Luhavaya H."/>
            <person name="Baumgartner J.T."/>
            <person name="Dorr F.A."/>
            <person name="Etchegaray A."/>
            <person name="Pinto E."/>
            <person name="McKinnie S.M.K."/>
            <person name="Fiore M.F."/>
            <person name="Moore B.S."/>
        </authorList>
    </citation>
    <scope>NUCLEOTIDE SEQUENCE [LARGE SCALE GENOMIC DNA]</scope>
    <source>
        <strain evidence="10 11">ITEP-024</strain>
    </source>
</reference>
<keyword evidence="4" id="KW-0808">Transferase</keyword>
<dbReference type="Proteomes" id="UP000826540">
    <property type="component" value="Chromosome"/>
</dbReference>
<feature type="transmembrane region" description="Helical" evidence="8">
    <location>
        <begin position="300"/>
        <end position="319"/>
    </location>
</feature>
<keyword evidence="6 8" id="KW-1133">Transmembrane helix</keyword>
<feature type="transmembrane region" description="Helical" evidence="8">
    <location>
        <begin position="171"/>
        <end position="204"/>
    </location>
</feature>
<feature type="transmembrane region" description="Helical" evidence="8">
    <location>
        <begin position="429"/>
        <end position="450"/>
    </location>
</feature>
<evidence type="ECO:0000256" key="1">
    <source>
        <dbReference type="ARBA" id="ARBA00004651"/>
    </source>
</evidence>
<evidence type="ECO:0000313" key="10">
    <source>
        <dbReference type="EMBL" id="QYX33285.1"/>
    </source>
</evidence>
<proteinExistence type="predicted"/>
<dbReference type="PANTHER" id="PTHR33908:SF3">
    <property type="entry name" value="UNDECAPRENYL PHOSPHATE-ALPHA-4-AMINO-4-DEOXY-L-ARABINOSE ARABINOSYL TRANSFERASE"/>
    <property type="match status" value="1"/>
</dbReference>
<dbReference type="RefSeq" id="WP_220611061.1">
    <property type="nucleotide sequence ID" value="NZ_CP080598.1"/>
</dbReference>
<evidence type="ECO:0000256" key="5">
    <source>
        <dbReference type="ARBA" id="ARBA00022692"/>
    </source>
</evidence>
<evidence type="ECO:0000256" key="4">
    <source>
        <dbReference type="ARBA" id="ARBA00022679"/>
    </source>
</evidence>
<evidence type="ECO:0000256" key="7">
    <source>
        <dbReference type="ARBA" id="ARBA00023136"/>
    </source>
</evidence>
<gene>
    <name evidence="10" type="ORF">K2F26_08190</name>
</gene>
<evidence type="ECO:0000256" key="2">
    <source>
        <dbReference type="ARBA" id="ARBA00022475"/>
    </source>
</evidence>
<feature type="transmembrane region" description="Helical" evidence="8">
    <location>
        <begin position="216"/>
        <end position="235"/>
    </location>
</feature>
<evidence type="ECO:0000256" key="8">
    <source>
        <dbReference type="SAM" id="Phobius"/>
    </source>
</evidence>
<accession>A0ABX8X3J6</accession>
<name>A0ABX8X3J6_9CYAN</name>
<evidence type="ECO:0000256" key="6">
    <source>
        <dbReference type="ARBA" id="ARBA00022989"/>
    </source>
</evidence>
<feature type="transmembrane region" description="Helical" evidence="8">
    <location>
        <begin position="362"/>
        <end position="387"/>
    </location>
</feature>
<feature type="transmembrane region" description="Helical" evidence="8">
    <location>
        <begin position="325"/>
        <end position="342"/>
    </location>
</feature>
<feature type="domain" description="Glycosyltransferase RgtA/B/C/D-like" evidence="9">
    <location>
        <begin position="69"/>
        <end position="232"/>
    </location>
</feature>
<feature type="transmembrane region" description="Helical" evidence="8">
    <location>
        <begin position="269"/>
        <end position="293"/>
    </location>
</feature>
<sequence>MVQPKLSSVVNKYPEISLLLLSALLLLASNGNNSLLAHDEGYYAMQARWMLETQDWLTPQWWGTPNYDRTVGIQWLIALTYQIFGINEFSARLPSIISCIISVILTYQIGKILLNRQVAFLAAIILCLMPIWIFEGRSATQNTPLVCVELLGIWALLRAEELGTQQKQQKILWGILAGSTFGLGFMIKSFMIILPGVAIVPYLIFRNKQHQHLKNIGIYLGLIIGFIPVIIWLILSCLKYNSLFPVTDLFGKLLYLSADDTYNPGRFYYFWNIPLNTFPWALFSVIGFLYIWFSRNDDNYRISLLLGYPLILFILLCSFRTRTPYYPLQILPFMALFASVALTRIEDIYQLRKQRVNQIISYLLSAFTTLGILLLILGLLITLNIQLPGISLTPEIQQYGILGIILGAGWAAINTVWKNRKLLPNKYWLAIWVISPYLTIATLGFTGVLGDRNPVLRMELQQPKINQILAVEPINFVVDNPVNNKSDAEVVNYSEVDISKTFMLLSFYTPQLGKITPIQDLPNNSYAWITPKIPTNTLNKYEIMGTVKGWKLIYKN</sequence>
<protein>
    <submittedName>
        <fullName evidence="10">Glycosyltransferase family 39 protein</fullName>
    </submittedName>
</protein>
<feature type="transmembrane region" description="Helical" evidence="8">
    <location>
        <begin position="399"/>
        <end position="417"/>
    </location>
</feature>
<keyword evidence="11" id="KW-1185">Reference proteome</keyword>